<evidence type="ECO:0000313" key="2">
    <source>
        <dbReference type="Proteomes" id="UP000654075"/>
    </source>
</evidence>
<dbReference type="Proteomes" id="UP000654075">
    <property type="component" value="Unassembled WGS sequence"/>
</dbReference>
<sequence>VFLALTVSAPALQKHSLHLSVVHSRQAMASMHKSQSESSIANFLKDSKVGSAKGVMVVAGCILAIPHPKKGKRVGLPDQNRFVGISQQQESFRELPHCYASMDRKPLMPYSPDAPRSRLAQEDAPVPLKNASTIEFKSFGVVHKRQFVTTHKNYFTGRAPDYRSNPGMIATDTRHGRELMEK</sequence>
<evidence type="ECO:0000313" key="1">
    <source>
        <dbReference type="EMBL" id="CAE8602286.1"/>
    </source>
</evidence>
<keyword evidence="2" id="KW-1185">Reference proteome</keyword>
<reference evidence="1" key="1">
    <citation type="submission" date="2021-02" db="EMBL/GenBank/DDBJ databases">
        <authorList>
            <person name="Dougan E. K."/>
            <person name="Rhodes N."/>
            <person name="Thang M."/>
            <person name="Chan C."/>
        </authorList>
    </citation>
    <scope>NUCLEOTIDE SEQUENCE</scope>
</reference>
<organism evidence="1 2">
    <name type="scientific">Polarella glacialis</name>
    <name type="common">Dinoflagellate</name>
    <dbReference type="NCBI Taxonomy" id="89957"/>
    <lineage>
        <taxon>Eukaryota</taxon>
        <taxon>Sar</taxon>
        <taxon>Alveolata</taxon>
        <taxon>Dinophyceae</taxon>
        <taxon>Suessiales</taxon>
        <taxon>Suessiaceae</taxon>
        <taxon>Polarella</taxon>
    </lineage>
</organism>
<dbReference type="EMBL" id="CAJNNV010014090">
    <property type="protein sequence ID" value="CAE8602286.1"/>
    <property type="molecule type" value="Genomic_DNA"/>
</dbReference>
<gene>
    <name evidence="1" type="ORF">PGLA1383_LOCUS20538</name>
</gene>
<feature type="non-terminal residue" evidence="1">
    <location>
        <position position="1"/>
    </location>
</feature>
<proteinExistence type="predicted"/>
<dbReference type="AlphaFoldDB" id="A0A813EJL8"/>
<protein>
    <submittedName>
        <fullName evidence="1">Uncharacterized protein</fullName>
    </submittedName>
</protein>
<name>A0A813EJL8_POLGL</name>
<comment type="caution">
    <text evidence="1">The sequence shown here is derived from an EMBL/GenBank/DDBJ whole genome shotgun (WGS) entry which is preliminary data.</text>
</comment>
<accession>A0A813EJL8</accession>
<dbReference type="OrthoDB" id="408293at2759"/>
<dbReference type="OMA" id="YTMGSFR"/>